<organism evidence="2 3">
    <name type="scientific">Prunus armeniaca</name>
    <name type="common">Apricot</name>
    <name type="synonym">Armeniaca vulgaris</name>
    <dbReference type="NCBI Taxonomy" id="36596"/>
    <lineage>
        <taxon>Eukaryota</taxon>
        <taxon>Viridiplantae</taxon>
        <taxon>Streptophyta</taxon>
        <taxon>Embryophyta</taxon>
        <taxon>Tracheophyta</taxon>
        <taxon>Spermatophyta</taxon>
        <taxon>Magnoliopsida</taxon>
        <taxon>eudicotyledons</taxon>
        <taxon>Gunneridae</taxon>
        <taxon>Pentapetalae</taxon>
        <taxon>rosids</taxon>
        <taxon>fabids</taxon>
        <taxon>Rosales</taxon>
        <taxon>Rosaceae</taxon>
        <taxon>Amygdaloideae</taxon>
        <taxon>Amygdaleae</taxon>
        <taxon>Prunus</taxon>
    </lineage>
</organism>
<feature type="region of interest" description="Disordered" evidence="1">
    <location>
        <begin position="1"/>
        <end position="58"/>
    </location>
</feature>
<dbReference type="InterPro" id="IPR012442">
    <property type="entry name" value="DUF1645_plant"/>
</dbReference>
<feature type="compositionally biased region" description="Basic and acidic residues" evidence="1">
    <location>
        <begin position="1"/>
        <end position="23"/>
    </location>
</feature>
<dbReference type="Pfam" id="PF07816">
    <property type="entry name" value="DUF1645"/>
    <property type="match status" value="1"/>
</dbReference>
<name>A0A6J5TX74_PRUAR</name>
<protein>
    <submittedName>
        <fullName evidence="2">Uncharacterized protein</fullName>
    </submittedName>
</protein>
<dbReference type="Proteomes" id="UP000507222">
    <property type="component" value="Unassembled WGS sequence"/>
</dbReference>
<sequence length="153" mass="17390">MLKAPPKRENQLTRDLPLDKSQRDLAAAPNNKEVAEEEEDEDNASALPSSSSSDVDELDSIPQGTYCIWMPKSAVAQDARRKCKIKSKLTGTSSSRRWSIKDFWEGMHSYVGLVVLQEDTHLKIRFCPSISRNNTETLTDRPSWYKIKSFKDV</sequence>
<dbReference type="AlphaFoldDB" id="A0A6J5TX74"/>
<evidence type="ECO:0000256" key="1">
    <source>
        <dbReference type="SAM" id="MobiDB-lite"/>
    </source>
</evidence>
<evidence type="ECO:0000313" key="2">
    <source>
        <dbReference type="EMBL" id="CAB4267934.1"/>
    </source>
</evidence>
<accession>A0A6J5TX74</accession>
<reference evidence="2 3" key="1">
    <citation type="submission" date="2020-05" db="EMBL/GenBank/DDBJ databases">
        <authorList>
            <person name="Campoy J."/>
            <person name="Schneeberger K."/>
            <person name="Spophaly S."/>
        </authorList>
    </citation>
    <scope>NUCLEOTIDE SEQUENCE [LARGE SCALE GENOMIC DNA]</scope>
    <source>
        <strain evidence="2">PruArmRojPasFocal</strain>
    </source>
</reference>
<gene>
    <name evidence="2" type="ORF">CURHAP_LOCUS10866</name>
</gene>
<evidence type="ECO:0000313" key="3">
    <source>
        <dbReference type="Proteomes" id="UP000507222"/>
    </source>
</evidence>
<proteinExistence type="predicted"/>
<feature type="compositionally biased region" description="Low complexity" evidence="1">
    <location>
        <begin position="44"/>
        <end position="53"/>
    </location>
</feature>
<dbReference type="EMBL" id="CAEKDK010000001">
    <property type="protein sequence ID" value="CAB4267934.1"/>
    <property type="molecule type" value="Genomic_DNA"/>
</dbReference>